<dbReference type="AlphaFoldDB" id="A0A7X2LBR1"/>
<evidence type="ECO:0000313" key="2">
    <source>
        <dbReference type="Proteomes" id="UP000441032"/>
    </source>
</evidence>
<reference evidence="1 2" key="1">
    <citation type="submission" date="2019-11" db="EMBL/GenBank/DDBJ databases">
        <title>Phenotypic characterization of an OXA-22 and OXA-60 co-producing Ralstonia pickettii clinical strain.</title>
        <authorList>
            <person name="He F."/>
        </authorList>
    </citation>
    <scope>NUCLEOTIDE SEQUENCE [LARGE SCALE GENOMIC DNA]</scope>
    <source>
        <strain evidence="1 2">PSLESD1</strain>
    </source>
</reference>
<gene>
    <name evidence="1" type="ORF">GJQ57_16765</name>
</gene>
<protein>
    <submittedName>
        <fullName evidence="1">Uncharacterized protein</fullName>
    </submittedName>
</protein>
<comment type="caution">
    <text evidence="1">The sequence shown here is derived from an EMBL/GenBank/DDBJ whole genome shotgun (WGS) entry which is preliminary data.</text>
</comment>
<accession>A0A7X2LBR1</accession>
<evidence type="ECO:0000313" key="1">
    <source>
        <dbReference type="EMBL" id="MRT00297.1"/>
    </source>
</evidence>
<dbReference type="Proteomes" id="UP000441032">
    <property type="component" value="Unassembled WGS sequence"/>
</dbReference>
<sequence length="60" mass="6380">METLMHMQQVLAIAALTLAVIAMYSLARGLPAGVFGVGMQPVAPMYSGVQPPHPFLNGKR</sequence>
<name>A0A7X2LBR1_RALPI</name>
<dbReference type="RefSeq" id="WP_154207576.1">
    <property type="nucleotide sequence ID" value="NZ_WJYN01000006.1"/>
</dbReference>
<dbReference type="EMBL" id="WJYN01000006">
    <property type="protein sequence ID" value="MRT00297.1"/>
    <property type="molecule type" value="Genomic_DNA"/>
</dbReference>
<proteinExistence type="predicted"/>
<organism evidence="1 2">
    <name type="scientific">Ralstonia pickettii</name>
    <name type="common">Burkholderia pickettii</name>
    <dbReference type="NCBI Taxonomy" id="329"/>
    <lineage>
        <taxon>Bacteria</taxon>
        <taxon>Pseudomonadati</taxon>
        <taxon>Pseudomonadota</taxon>
        <taxon>Betaproteobacteria</taxon>
        <taxon>Burkholderiales</taxon>
        <taxon>Burkholderiaceae</taxon>
        <taxon>Ralstonia</taxon>
    </lineage>
</organism>